<dbReference type="SUPFAM" id="SSF54695">
    <property type="entry name" value="POZ domain"/>
    <property type="match status" value="1"/>
</dbReference>
<dbReference type="AlphaFoldDB" id="A0A098VVH4"/>
<evidence type="ECO:0000313" key="2">
    <source>
        <dbReference type="Proteomes" id="UP000029725"/>
    </source>
</evidence>
<accession>A0A098VVH4</accession>
<proteinExistence type="predicted"/>
<dbReference type="GeneID" id="25257997"/>
<protein>
    <recommendedName>
        <fullName evidence="3">SKP1 component POZ domain-containing protein</fullName>
    </recommendedName>
</protein>
<keyword evidence="2" id="KW-1185">Reference proteome</keyword>
<sequence>METKTRITLVSKEGVPFNITVEEAKTSGLLRRMLLDRAVNCRQDILHPADAPSTDANSKQRIICCCYRCNTNHSAPHIVILDRISTHLLQKVCEFMAYKVKTEELISTTMSSTAPSKIRDLCNRIDGFSIGEDSGEILDLLVVADYLDI</sequence>
<dbReference type="EMBL" id="JMKJ01000011">
    <property type="protein sequence ID" value="KGG53143.1"/>
    <property type="molecule type" value="Genomic_DNA"/>
</dbReference>
<name>A0A098VVH4_9MICR</name>
<dbReference type="HOGENOM" id="CLU_1750129_0_0_1"/>
<evidence type="ECO:0000313" key="1">
    <source>
        <dbReference type="EMBL" id="KGG53143.1"/>
    </source>
</evidence>
<organism evidence="1 2">
    <name type="scientific">Mitosporidium daphniae</name>
    <dbReference type="NCBI Taxonomy" id="1485682"/>
    <lineage>
        <taxon>Eukaryota</taxon>
        <taxon>Fungi</taxon>
        <taxon>Fungi incertae sedis</taxon>
        <taxon>Microsporidia</taxon>
        <taxon>Mitosporidium</taxon>
    </lineage>
</organism>
<gene>
    <name evidence="1" type="ORF">DI09_10p400</name>
</gene>
<evidence type="ECO:0008006" key="3">
    <source>
        <dbReference type="Google" id="ProtNLM"/>
    </source>
</evidence>
<dbReference type="VEuPathDB" id="MicrosporidiaDB:DI09_10p400"/>
<dbReference type="RefSeq" id="XP_013239570.1">
    <property type="nucleotide sequence ID" value="XM_013384116.1"/>
</dbReference>
<reference evidence="1 2" key="1">
    <citation type="submission" date="2014-04" db="EMBL/GenBank/DDBJ databases">
        <title>A new species of microsporidia sheds light on the evolution of extreme parasitism.</title>
        <authorList>
            <person name="Haag K.L."/>
            <person name="James T.Y."/>
            <person name="Larsson R."/>
            <person name="Schaer T.M."/>
            <person name="Refardt D."/>
            <person name="Pombert J.-F."/>
            <person name="Ebert D."/>
        </authorList>
    </citation>
    <scope>NUCLEOTIDE SEQUENCE [LARGE SCALE GENOMIC DNA]</scope>
    <source>
        <strain evidence="1 2">UGP3</strain>
        <tissue evidence="1">Spores</tissue>
    </source>
</reference>
<comment type="caution">
    <text evidence="1">The sequence shown here is derived from an EMBL/GenBank/DDBJ whole genome shotgun (WGS) entry which is preliminary data.</text>
</comment>
<dbReference type="InterPro" id="IPR011333">
    <property type="entry name" value="SKP1/BTB/POZ_sf"/>
</dbReference>
<dbReference type="Gene3D" id="3.30.710.10">
    <property type="entry name" value="Potassium Channel Kv1.1, Chain A"/>
    <property type="match status" value="1"/>
</dbReference>
<dbReference type="Proteomes" id="UP000029725">
    <property type="component" value="Unassembled WGS sequence"/>
</dbReference>